<evidence type="ECO:0000256" key="2">
    <source>
        <dbReference type="ARBA" id="ARBA00004496"/>
    </source>
</evidence>
<dbReference type="GO" id="GO:0000209">
    <property type="term" value="P:protein polyubiquitination"/>
    <property type="evidence" value="ECO:0007669"/>
    <property type="project" value="TreeGrafter"/>
</dbReference>
<evidence type="ECO:0000256" key="3">
    <source>
        <dbReference type="ARBA" id="ARBA00004906"/>
    </source>
</evidence>
<evidence type="ECO:0000256" key="8">
    <source>
        <dbReference type="ARBA" id="ARBA00022786"/>
    </source>
</evidence>
<comment type="similarity">
    <text evidence="4">Belongs to the ubiquitin conjugation factor E4 family.</text>
</comment>
<dbReference type="PANTHER" id="PTHR13931">
    <property type="entry name" value="UBIQUITINATION FACTOR E4"/>
    <property type="match status" value="1"/>
</dbReference>
<keyword evidence="8" id="KW-0833">Ubl conjugation pathway</keyword>
<dbReference type="EMBL" id="JAQQBS010001423">
    <property type="protein sequence ID" value="KAK0160470.1"/>
    <property type="molecule type" value="Genomic_DNA"/>
</dbReference>
<feature type="domain" description="U-box" evidence="12">
    <location>
        <begin position="957"/>
        <end position="1031"/>
    </location>
</feature>
<dbReference type="Gene3D" id="3.30.40.10">
    <property type="entry name" value="Zinc/RING finger domain, C3HC4 (zinc finger)"/>
    <property type="match status" value="1"/>
</dbReference>
<dbReference type="Pfam" id="PF10408">
    <property type="entry name" value="Ufd2P_core"/>
    <property type="match status" value="1"/>
</dbReference>
<dbReference type="GO" id="GO:0005634">
    <property type="term" value="C:nucleus"/>
    <property type="evidence" value="ECO:0007669"/>
    <property type="project" value="TreeGrafter"/>
</dbReference>
<keyword evidence="9" id="KW-0007">Acetylation</keyword>
<dbReference type="GO" id="GO:0034450">
    <property type="term" value="F:ubiquitin-ubiquitin ligase activity"/>
    <property type="evidence" value="ECO:0007669"/>
    <property type="project" value="InterPro"/>
</dbReference>
<dbReference type="EC" id="2.3.2.27" evidence="5"/>
<dbReference type="SUPFAM" id="SSF57850">
    <property type="entry name" value="RING/U-box"/>
    <property type="match status" value="1"/>
</dbReference>
<sequence length="1036" mass="118191">MGENFNNNPFAGLFSTPNDAASYSNESMNNDAIDNNTTIEDEEFSRNGMDDESLDNKELNNDKMADNLVQEIFGLLLNTKTPMIHKQLIAVDCDTIEDAVFERLSMEDIESHLVPPAGTKGITYESHVMQSEIIPYLFNCYCRLEESKSQKKYRKIIDQLLYVVYCSMGTALEAPEVFPHQEVHLQFFQLFMDSGLLPEVSAFVDSVASTIIAENPTNPDEVLLKCFEPLLKIVHHQTSNASIMTFHRYWVDILQIFANIEPLARVLIRVCTPDKGLDSLAYTNAFMNNVLGSIISTSCLPRPFASTFEFFDSTTHFDGRLDGEIGIAQDNICENLYKVFHSLLKCSPEIRDMTLRWLGECLEANSLRGQLSNGHLRNSAAYIGNDGFMINLCSILLRLCQPFCTKNHEKIPKIDPTYCAAEIKDEKDRQLRGVHIAGLHKETCLIPTSSNETRPVAKNFGFITECFYLTHRALDLGFRVVLDKLMKSNQDLNRIQRLLNDASESGNSDVIDAIRQRLQMEMSKYLSMRACLLSPDLLNLLSKFHSTSAFWLMQVYIDEPNISDNTQSYCPLNLKSITFPMSDNVPQTLRCIPEFVVENTVGFVCFLRRFHPNTFEEQGATFLNPILTEIIVLMESPKRLFNPHLRAQLAEALESLLPTCEDPSGVSKATLGTFHREQLFVTHPYRHQIAKSLLEVFVSIEMSGQNVQFEQKFNYRRPMYIVMNYLWKFKEHQNNFKLLAQDAEANMEAVQPPLFLRFINLLMNDAVFLLDEAFSNMAQLKQLLNAKENGEWNNLPSHERSQQFDYLQQIGMMARFDNILGRETISTIKMLTSEIKSIFCHPTMVDRIASMLNYLLLQLTGPKNRTLKVKHQQDYEFNPANLVLNICEIYINLAKNDNFTLAVSQDGRSYKPELFQLADNVLVRIGGVGILNDLDIFSKRVAAAARIKRKEDEILTGAPDEFLDPIMMTLMTDPVILPSSKVTVDRQTIARHLLSDQIDPFNRSPLTMDMVKSDVELQKKIQDWISTKKKENTSSE</sequence>
<dbReference type="GO" id="GO:0005737">
    <property type="term" value="C:cytoplasm"/>
    <property type="evidence" value="ECO:0007669"/>
    <property type="project" value="UniProtKB-SubCell"/>
</dbReference>
<keyword evidence="7" id="KW-0808">Transferase</keyword>
<dbReference type="CDD" id="cd16657">
    <property type="entry name" value="RING-Ubox_UBE4A"/>
    <property type="match status" value="1"/>
</dbReference>
<evidence type="ECO:0000256" key="10">
    <source>
        <dbReference type="ARBA" id="ARBA00037624"/>
    </source>
</evidence>
<dbReference type="GO" id="GO:0036503">
    <property type="term" value="P:ERAD pathway"/>
    <property type="evidence" value="ECO:0007669"/>
    <property type="project" value="InterPro"/>
</dbReference>
<evidence type="ECO:0000256" key="6">
    <source>
        <dbReference type="ARBA" id="ARBA00022490"/>
    </source>
</evidence>
<organism evidence="13 14">
    <name type="scientific">Microctonus aethiopoides</name>
    <dbReference type="NCBI Taxonomy" id="144406"/>
    <lineage>
        <taxon>Eukaryota</taxon>
        <taxon>Metazoa</taxon>
        <taxon>Ecdysozoa</taxon>
        <taxon>Arthropoda</taxon>
        <taxon>Hexapoda</taxon>
        <taxon>Insecta</taxon>
        <taxon>Pterygota</taxon>
        <taxon>Neoptera</taxon>
        <taxon>Endopterygota</taxon>
        <taxon>Hymenoptera</taxon>
        <taxon>Apocrita</taxon>
        <taxon>Ichneumonoidea</taxon>
        <taxon>Braconidae</taxon>
        <taxon>Euphorinae</taxon>
        <taxon>Microctonus</taxon>
    </lineage>
</organism>
<dbReference type="InterPro" id="IPR045132">
    <property type="entry name" value="UBE4"/>
</dbReference>
<protein>
    <recommendedName>
        <fullName evidence="11">Ubiquitin conjugation factor E4 A</fullName>
        <ecNumber evidence="5">2.3.2.27</ecNumber>
    </recommendedName>
</protein>
<dbReference type="GO" id="GO:0000151">
    <property type="term" value="C:ubiquitin ligase complex"/>
    <property type="evidence" value="ECO:0007669"/>
    <property type="project" value="InterPro"/>
</dbReference>
<reference evidence="13" key="1">
    <citation type="journal article" date="2023" name="bioRxiv">
        <title>Scaffold-level genome assemblies of two parasitoid biocontrol wasps reveal the parthenogenesis mechanism and an associated novel virus.</title>
        <authorList>
            <person name="Inwood S."/>
            <person name="Skelly J."/>
            <person name="Guhlin J."/>
            <person name="Harrop T."/>
            <person name="Goldson S."/>
            <person name="Dearden P."/>
        </authorList>
    </citation>
    <scope>NUCLEOTIDE SEQUENCE</scope>
    <source>
        <strain evidence="13">Irish</strain>
        <tissue evidence="13">Whole body</tissue>
    </source>
</reference>
<reference evidence="13" key="2">
    <citation type="submission" date="2023-03" db="EMBL/GenBank/DDBJ databases">
        <authorList>
            <person name="Inwood S.N."/>
            <person name="Skelly J.G."/>
            <person name="Guhlin J."/>
            <person name="Harrop T.W.R."/>
            <person name="Goldson S.G."/>
            <person name="Dearden P.K."/>
        </authorList>
    </citation>
    <scope>NUCLEOTIDE SEQUENCE</scope>
    <source>
        <strain evidence="13">Irish</strain>
        <tissue evidence="13">Whole body</tissue>
    </source>
</reference>
<dbReference type="GO" id="GO:0006511">
    <property type="term" value="P:ubiquitin-dependent protein catabolic process"/>
    <property type="evidence" value="ECO:0007669"/>
    <property type="project" value="InterPro"/>
</dbReference>
<evidence type="ECO:0000256" key="1">
    <source>
        <dbReference type="ARBA" id="ARBA00000900"/>
    </source>
</evidence>
<keyword evidence="14" id="KW-1185">Reference proteome</keyword>
<dbReference type="InterPro" id="IPR003613">
    <property type="entry name" value="Ubox_domain"/>
</dbReference>
<comment type="caution">
    <text evidence="13">The sequence shown here is derived from an EMBL/GenBank/DDBJ whole genome shotgun (WGS) entry which is preliminary data.</text>
</comment>
<dbReference type="InterPro" id="IPR013083">
    <property type="entry name" value="Znf_RING/FYVE/PHD"/>
</dbReference>
<comment type="catalytic activity">
    <reaction evidence="1">
        <text>S-ubiquitinyl-[E2 ubiquitin-conjugating enzyme]-L-cysteine + [acceptor protein]-L-lysine = [E2 ubiquitin-conjugating enzyme]-L-cysteine + N(6)-ubiquitinyl-[acceptor protein]-L-lysine.</text>
        <dbReference type="EC" id="2.3.2.27"/>
    </reaction>
</comment>
<dbReference type="AlphaFoldDB" id="A0AA39F0V2"/>
<dbReference type="FunFam" id="3.30.40.10:FF:000055">
    <property type="entry name" value="Ubiquitin conjugation factor e4 a"/>
    <property type="match status" value="1"/>
</dbReference>
<dbReference type="Proteomes" id="UP001168990">
    <property type="component" value="Unassembled WGS sequence"/>
</dbReference>
<evidence type="ECO:0000259" key="12">
    <source>
        <dbReference type="PROSITE" id="PS51698"/>
    </source>
</evidence>
<proteinExistence type="inferred from homology"/>
<accession>A0AA39F0V2</accession>
<evidence type="ECO:0000256" key="5">
    <source>
        <dbReference type="ARBA" id="ARBA00012483"/>
    </source>
</evidence>
<gene>
    <name evidence="13" type="ORF">PV328_007878</name>
</gene>
<comment type="function">
    <text evidence="10">Ubiquitin-protein ligase that probably functions as an E3 ligase in conjunction with specific E1 and E2 ligases. May also function as an E4 ligase mediating the assembly of polyubiquitin chains on substrates ubiquitinated by another E3 ubiquitin ligase. Mediates 'Lys-48'-linked polyubiquitination of substrates.</text>
</comment>
<comment type="subcellular location">
    <subcellularLocation>
        <location evidence="2">Cytoplasm</location>
    </subcellularLocation>
</comment>
<dbReference type="SMART" id="SM00504">
    <property type="entry name" value="Ubox"/>
    <property type="match status" value="1"/>
</dbReference>
<evidence type="ECO:0000313" key="14">
    <source>
        <dbReference type="Proteomes" id="UP001168990"/>
    </source>
</evidence>
<evidence type="ECO:0000313" key="13">
    <source>
        <dbReference type="EMBL" id="KAK0160470.1"/>
    </source>
</evidence>
<evidence type="ECO:0000256" key="11">
    <source>
        <dbReference type="ARBA" id="ARBA00040077"/>
    </source>
</evidence>
<dbReference type="Pfam" id="PF04564">
    <property type="entry name" value="U-box"/>
    <property type="match status" value="1"/>
</dbReference>
<keyword evidence="6" id="KW-0963">Cytoplasm</keyword>
<dbReference type="InterPro" id="IPR019474">
    <property type="entry name" value="Ub_conjug_fac_E4_core"/>
</dbReference>
<dbReference type="PROSITE" id="PS51698">
    <property type="entry name" value="U_BOX"/>
    <property type="match status" value="1"/>
</dbReference>
<evidence type="ECO:0000256" key="4">
    <source>
        <dbReference type="ARBA" id="ARBA00007434"/>
    </source>
</evidence>
<evidence type="ECO:0000256" key="9">
    <source>
        <dbReference type="ARBA" id="ARBA00022990"/>
    </source>
</evidence>
<dbReference type="PANTHER" id="PTHR13931:SF16">
    <property type="entry name" value="UBIQUITIN CONJUGATION FACTOR E4 A"/>
    <property type="match status" value="1"/>
</dbReference>
<evidence type="ECO:0000256" key="7">
    <source>
        <dbReference type="ARBA" id="ARBA00022679"/>
    </source>
</evidence>
<comment type="pathway">
    <text evidence="3">Protein modification; protein ubiquitination.</text>
</comment>
<name>A0AA39F0V2_9HYME</name>